<sequence>MTANFTYEVLPSKSPVSADEFSSQPHETRRWNRVIIANLVLFLSSLICLGLSLLLSRSKTIDARELLRQTTFYSPLIETMSPIFAATHFATYPMLANHSILRQPPSPEVDTYWNRISDLGMMPITENQVRDGLGKDPSTVIKAPEAWDLGNDAYLVQLDGLHLLHCLNSMRQSLHYNFPYYHKDGQPPAYVAHLSHCQEALARWLMCRPSMDLVKFDWVEDHSRPFPDFDITRKCMDFEGLLAWQEKHRLPEEWLQEQWQAIDRPGGLVPQKSPILNEEARLGKWISLQDTYKSQGMPKCESWRAE</sequence>
<dbReference type="STRING" id="1081108.A0A168ITJ8"/>
<dbReference type="AlphaFoldDB" id="A0A168ITJ8"/>
<name>A0A168ITJ8_CORDF</name>
<dbReference type="GO" id="GO:0043386">
    <property type="term" value="P:mycotoxin biosynthetic process"/>
    <property type="evidence" value="ECO:0007669"/>
    <property type="project" value="InterPro"/>
</dbReference>
<reference evidence="3 4" key="1">
    <citation type="journal article" date="2016" name="Genome Biol. Evol.">
        <title>Divergent and convergent evolution of fungal pathogenicity.</title>
        <authorList>
            <person name="Shang Y."/>
            <person name="Xiao G."/>
            <person name="Zheng P."/>
            <person name="Cen K."/>
            <person name="Zhan S."/>
            <person name="Wang C."/>
        </authorList>
    </citation>
    <scope>NUCLEOTIDE SEQUENCE [LARGE SCALE GENOMIC DNA]</scope>
    <source>
        <strain evidence="3 4">RCEF 1005</strain>
    </source>
</reference>
<evidence type="ECO:0008006" key="5">
    <source>
        <dbReference type="Google" id="ProtNLM"/>
    </source>
</evidence>
<evidence type="ECO:0000256" key="2">
    <source>
        <dbReference type="SAM" id="Phobius"/>
    </source>
</evidence>
<keyword evidence="2" id="KW-0472">Membrane</keyword>
<dbReference type="InterPro" id="IPR021765">
    <property type="entry name" value="UstYa-like"/>
</dbReference>
<dbReference type="Proteomes" id="UP000076881">
    <property type="component" value="Unassembled WGS sequence"/>
</dbReference>
<evidence type="ECO:0000313" key="3">
    <source>
        <dbReference type="EMBL" id="OAA79644.1"/>
    </source>
</evidence>
<evidence type="ECO:0000256" key="1">
    <source>
        <dbReference type="ARBA" id="ARBA00035112"/>
    </source>
</evidence>
<dbReference type="OrthoDB" id="3687641at2759"/>
<keyword evidence="4" id="KW-1185">Reference proteome</keyword>
<keyword evidence="2" id="KW-1133">Transmembrane helix</keyword>
<comment type="similarity">
    <text evidence="1">Belongs to the ustYa family.</text>
</comment>
<feature type="transmembrane region" description="Helical" evidence="2">
    <location>
        <begin position="35"/>
        <end position="55"/>
    </location>
</feature>
<dbReference type="EMBL" id="AZHF01000002">
    <property type="protein sequence ID" value="OAA79644.1"/>
    <property type="molecule type" value="Genomic_DNA"/>
</dbReference>
<comment type="caution">
    <text evidence="3">The sequence shown here is derived from an EMBL/GenBank/DDBJ whole genome shotgun (WGS) entry which is preliminary data.</text>
</comment>
<dbReference type="PANTHER" id="PTHR33365:SF14">
    <property type="entry name" value="TAT PATHWAY SIGNAL SEQUENCE"/>
    <property type="match status" value="1"/>
</dbReference>
<organism evidence="3 4">
    <name type="scientific">Akanthomyces lecanii RCEF 1005</name>
    <dbReference type="NCBI Taxonomy" id="1081108"/>
    <lineage>
        <taxon>Eukaryota</taxon>
        <taxon>Fungi</taxon>
        <taxon>Dikarya</taxon>
        <taxon>Ascomycota</taxon>
        <taxon>Pezizomycotina</taxon>
        <taxon>Sordariomycetes</taxon>
        <taxon>Hypocreomycetidae</taxon>
        <taxon>Hypocreales</taxon>
        <taxon>Cordycipitaceae</taxon>
        <taxon>Akanthomyces</taxon>
        <taxon>Cordyceps confragosa</taxon>
    </lineage>
</organism>
<proteinExistence type="inferred from homology"/>
<gene>
    <name evidence="3" type="ORF">LEL_03130</name>
</gene>
<dbReference type="Pfam" id="PF11807">
    <property type="entry name" value="UstYa"/>
    <property type="match status" value="1"/>
</dbReference>
<keyword evidence="2" id="KW-0812">Transmembrane</keyword>
<accession>A0A168ITJ8</accession>
<evidence type="ECO:0000313" key="4">
    <source>
        <dbReference type="Proteomes" id="UP000076881"/>
    </source>
</evidence>
<protein>
    <recommendedName>
        <fullName evidence="5">Tat pathway signal sequence</fullName>
    </recommendedName>
</protein>
<dbReference type="PANTHER" id="PTHR33365">
    <property type="entry name" value="YALI0B05434P"/>
    <property type="match status" value="1"/>
</dbReference>